<dbReference type="GO" id="GO:0003676">
    <property type="term" value="F:nucleic acid binding"/>
    <property type="evidence" value="ECO:0007669"/>
    <property type="project" value="InterPro"/>
</dbReference>
<dbReference type="Gene3D" id="3.30.160.60">
    <property type="entry name" value="Classic Zinc Finger"/>
    <property type="match status" value="3"/>
</dbReference>
<accession>A0A1B6F9E9</accession>
<keyword evidence="5" id="KW-0862">Zinc</keyword>
<comment type="subcellular location">
    <subcellularLocation>
        <location evidence="1">Nucleus</location>
    </subcellularLocation>
</comment>
<dbReference type="SMART" id="SM00355">
    <property type="entry name" value="ZnF_C2H2"/>
    <property type="match status" value="3"/>
</dbReference>
<keyword evidence="6" id="KW-0539">Nucleus</keyword>
<evidence type="ECO:0000256" key="6">
    <source>
        <dbReference type="ARBA" id="ARBA00023242"/>
    </source>
</evidence>
<feature type="domain" description="C2H2-type" evidence="8">
    <location>
        <begin position="136"/>
        <end position="158"/>
    </location>
</feature>
<dbReference type="AlphaFoldDB" id="A0A1B6F9E9"/>
<dbReference type="InterPro" id="IPR013087">
    <property type="entry name" value="Znf_C2H2_type"/>
</dbReference>
<keyword evidence="4" id="KW-0863">Zinc-finger</keyword>
<protein>
    <recommendedName>
        <fullName evidence="8">C2H2-type domain-containing protein</fullName>
    </recommendedName>
</protein>
<evidence type="ECO:0000259" key="8">
    <source>
        <dbReference type="PROSITE" id="PS00028"/>
    </source>
</evidence>
<dbReference type="InterPro" id="IPR003604">
    <property type="entry name" value="Matrin/U1-like-C_Znf_C2H2"/>
</dbReference>
<dbReference type="InterPro" id="IPR022755">
    <property type="entry name" value="Znf_C2H2_jaz"/>
</dbReference>
<evidence type="ECO:0000256" key="5">
    <source>
        <dbReference type="ARBA" id="ARBA00022833"/>
    </source>
</evidence>
<dbReference type="SUPFAM" id="SSF57667">
    <property type="entry name" value="beta-beta-alpha zinc fingers"/>
    <property type="match status" value="3"/>
</dbReference>
<dbReference type="PANTHER" id="PTHR23067">
    <property type="entry name" value="DOUBLE-STRANDED RNA-BINDING ZINC FINGER PROTEIN"/>
    <property type="match status" value="1"/>
</dbReference>
<dbReference type="GO" id="GO:0008270">
    <property type="term" value="F:zinc ion binding"/>
    <property type="evidence" value="ECO:0007669"/>
    <property type="project" value="UniProtKB-KW"/>
</dbReference>
<dbReference type="SMART" id="SM00451">
    <property type="entry name" value="ZnF_U1"/>
    <property type="match status" value="3"/>
</dbReference>
<evidence type="ECO:0000256" key="1">
    <source>
        <dbReference type="ARBA" id="ARBA00004123"/>
    </source>
</evidence>
<evidence type="ECO:0000256" key="7">
    <source>
        <dbReference type="SAM" id="MobiDB-lite"/>
    </source>
</evidence>
<feature type="region of interest" description="Disordered" evidence="7">
    <location>
        <begin position="217"/>
        <end position="271"/>
    </location>
</feature>
<dbReference type="EMBL" id="GECZ01022911">
    <property type="protein sequence ID" value="JAS46858.1"/>
    <property type="molecule type" value="Transcribed_RNA"/>
</dbReference>
<organism evidence="9">
    <name type="scientific">Cuerna arida</name>
    <dbReference type="NCBI Taxonomy" id="1464854"/>
    <lineage>
        <taxon>Eukaryota</taxon>
        <taxon>Metazoa</taxon>
        <taxon>Ecdysozoa</taxon>
        <taxon>Arthropoda</taxon>
        <taxon>Hexapoda</taxon>
        <taxon>Insecta</taxon>
        <taxon>Pterygota</taxon>
        <taxon>Neoptera</taxon>
        <taxon>Paraneoptera</taxon>
        <taxon>Hemiptera</taxon>
        <taxon>Auchenorrhyncha</taxon>
        <taxon>Membracoidea</taxon>
        <taxon>Cicadellidae</taxon>
        <taxon>Cicadellinae</taxon>
        <taxon>Proconiini</taxon>
        <taxon>Cuerna</taxon>
    </lineage>
</organism>
<keyword evidence="3" id="KW-0677">Repeat</keyword>
<dbReference type="PROSITE" id="PS00028">
    <property type="entry name" value="ZINC_FINGER_C2H2_1"/>
    <property type="match status" value="1"/>
</dbReference>
<reference evidence="9" key="1">
    <citation type="submission" date="2015-11" db="EMBL/GenBank/DDBJ databases">
        <title>De novo transcriptome assembly of four potential Pierce s Disease insect vectors from Arizona vineyards.</title>
        <authorList>
            <person name="Tassone E.E."/>
        </authorList>
    </citation>
    <scope>NUCLEOTIDE SEQUENCE</scope>
</reference>
<evidence type="ECO:0000313" key="9">
    <source>
        <dbReference type="EMBL" id="JAS46858.1"/>
    </source>
</evidence>
<sequence>MSNFPAVATVIGVSKEVAESGPLLATLAIDPSIIGAQPQPPEPVEIKTGDPVSQAVVDNIIGKLPTKKEPVLLRCDICNIIVSSQEILETHYAGAKHARKLKGQELIKEILNSPHSTFIAPNTQNGSESRIAEFTCKICNVRVNSEQQLQQHLTGSKHKNKAESSQSNTMQMSVANGNNGDKGVVAVDIGPNRLYCAACNVHVNSDLQLHQHITSSKHANKVNGRAPTGSNRGSPYMRRQARGGRGGNGGANNWRNKSPSNNGWTPSNTGMGLAATNWPKLPVEINKPFVSGGVLYS</sequence>
<name>A0A1B6F9E9_9HEMI</name>
<evidence type="ECO:0000256" key="2">
    <source>
        <dbReference type="ARBA" id="ARBA00022723"/>
    </source>
</evidence>
<feature type="compositionally biased region" description="Polar residues" evidence="7">
    <location>
        <begin position="257"/>
        <end position="270"/>
    </location>
</feature>
<proteinExistence type="predicted"/>
<gene>
    <name evidence="9" type="ORF">g.8187</name>
</gene>
<dbReference type="GO" id="GO:0005634">
    <property type="term" value="C:nucleus"/>
    <property type="evidence" value="ECO:0007669"/>
    <property type="project" value="UniProtKB-SubCell"/>
</dbReference>
<dbReference type="Pfam" id="PF12171">
    <property type="entry name" value="zf-C2H2_jaz"/>
    <property type="match status" value="1"/>
</dbReference>
<dbReference type="InterPro" id="IPR036236">
    <property type="entry name" value="Znf_C2H2_sf"/>
</dbReference>
<dbReference type="InterPro" id="IPR051845">
    <property type="entry name" value="Znf385"/>
</dbReference>
<evidence type="ECO:0000256" key="3">
    <source>
        <dbReference type="ARBA" id="ARBA00022737"/>
    </source>
</evidence>
<keyword evidence="2" id="KW-0479">Metal-binding</keyword>
<dbReference type="PANTHER" id="PTHR23067:SF14">
    <property type="entry name" value="C2H2-TYPE DOMAIN-CONTAINING PROTEIN"/>
    <property type="match status" value="1"/>
</dbReference>
<dbReference type="Pfam" id="PF12874">
    <property type="entry name" value="zf-met"/>
    <property type="match status" value="2"/>
</dbReference>
<evidence type="ECO:0000256" key="4">
    <source>
        <dbReference type="ARBA" id="ARBA00022771"/>
    </source>
</evidence>